<accession>A0A151WYF2</accession>
<organism evidence="1 2">
    <name type="scientific">Mycetomoellerius zeteki</name>
    <dbReference type="NCBI Taxonomy" id="64791"/>
    <lineage>
        <taxon>Eukaryota</taxon>
        <taxon>Metazoa</taxon>
        <taxon>Ecdysozoa</taxon>
        <taxon>Arthropoda</taxon>
        <taxon>Hexapoda</taxon>
        <taxon>Insecta</taxon>
        <taxon>Pterygota</taxon>
        <taxon>Neoptera</taxon>
        <taxon>Endopterygota</taxon>
        <taxon>Hymenoptera</taxon>
        <taxon>Apocrita</taxon>
        <taxon>Aculeata</taxon>
        <taxon>Formicoidea</taxon>
        <taxon>Formicidae</taxon>
        <taxon>Myrmicinae</taxon>
        <taxon>Mycetomoellerius</taxon>
    </lineage>
</organism>
<evidence type="ECO:0000313" key="2">
    <source>
        <dbReference type="Proteomes" id="UP000075809"/>
    </source>
</evidence>
<evidence type="ECO:0000313" key="1">
    <source>
        <dbReference type="EMBL" id="KYQ52816.1"/>
    </source>
</evidence>
<dbReference type="AlphaFoldDB" id="A0A151WYF2"/>
<dbReference type="Proteomes" id="UP000075809">
    <property type="component" value="Unassembled WGS sequence"/>
</dbReference>
<name>A0A151WYF2_9HYME</name>
<gene>
    <name evidence="1" type="ORF">ALC60_08011</name>
</gene>
<sequence>MHEYIARELLTQHRGAGGKPEVFGQGATTPTQYIVNLIKTKELNNSGKYIRRDWKTRFHRASTLRNFKEISRLFNSNNGQPDHSLFPGKIQEITSSDLANSKREKGFKPSRKWILPRSAFQSNSIDIPHFLNRSTK</sequence>
<protein>
    <submittedName>
        <fullName evidence="1">Uncharacterized protein</fullName>
    </submittedName>
</protein>
<keyword evidence="2" id="KW-1185">Reference proteome</keyword>
<proteinExistence type="predicted"/>
<dbReference type="EMBL" id="KQ982651">
    <property type="protein sequence ID" value="KYQ52816.1"/>
    <property type="molecule type" value="Genomic_DNA"/>
</dbReference>
<reference evidence="1 2" key="1">
    <citation type="submission" date="2015-09" db="EMBL/GenBank/DDBJ databases">
        <title>Trachymyrmex zeteki WGS genome.</title>
        <authorList>
            <person name="Nygaard S."/>
            <person name="Hu H."/>
            <person name="Boomsma J."/>
            <person name="Zhang G."/>
        </authorList>
    </citation>
    <scope>NUCLEOTIDE SEQUENCE [LARGE SCALE GENOMIC DNA]</scope>
    <source>
        <strain evidence="1">Tzet28-1</strain>
        <tissue evidence="1">Whole body</tissue>
    </source>
</reference>